<dbReference type="EC" id="6.4.1.9" evidence="4"/>
<keyword evidence="3" id="KW-0067">ATP-binding</keyword>
<accession>A0A7G9YRD6</accession>
<dbReference type="GO" id="GO:0005524">
    <property type="term" value="F:ATP binding"/>
    <property type="evidence" value="ECO:0007669"/>
    <property type="project" value="UniProtKB-KW"/>
</dbReference>
<dbReference type="SUPFAM" id="SSF53623">
    <property type="entry name" value="MurD-like peptide ligases, catalytic domain"/>
    <property type="match status" value="1"/>
</dbReference>
<name>A0A7G9YRD6_9EURY</name>
<sequence length="446" mass="47202">MAIAVLDLTHGGDLIAQSLAETATVTAVDVYGTVSDEARSDLESSGIPVLIEPPDAGDFDLIVAPVHLDSAYKTLHDARAADVPVPVITHHAAVYEILKQRLKRYHIVEVTGTTAKTSTVRMLAGMLSECTGKKIVSHTSAGVEYWGGRGGDGGGGSSARTIAKWSIAPASIIRAVESVKAEPGVEPDIFIFEVSLGGTGLADTGIITTLTGDYPIANKTGLSSSAKMQMVKRAKPGSTLILNRDVDVTSNPAANILTFGDGGAGADVRFEEIDHEHAVVTAMNRRIEFTVKDYDIFSYRTAILGAVSAAISMNTDPDCIESFLDGFSGVSGRMKILEVGGRTVVDNSNSGMNIQSAESAIDHVRRIAGDGRVVMIIGIEEYNVCEGLDTDEVVGLIGRNRNFIDRFITVGIESDCEADDRDSGMAMAVDLTEAGDTIISCVKCFR</sequence>
<evidence type="ECO:0000256" key="2">
    <source>
        <dbReference type="ARBA" id="ARBA00022741"/>
    </source>
</evidence>
<dbReference type="NCBIfam" id="NF033197">
    <property type="entry name" value="F430_CfbE"/>
    <property type="match status" value="1"/>
</dbReference>
<organism evidence="4">
    <name type="scientific">Candidatus Methanogaster sp. ANME-2c ERB4</name>
    <dbReference type="NCBI Taxonomy" id="2759911"/>
    <lineage>
        <taxon>Archaea</taxon>
        <taxon>Methanobacteriati</taxon>
        <taxon>Methanobacteriota</taxon>
        <taxon>Stenosarchaea group</taxon>
        <taxon>Methanomicrobia</taxon>
        <taxon>Methanosarcinales</taxon>
        <taxon>ANME-2 cluster</taxon>
        <taxon>Candidatus Methanogasteraceae</taxon>
        <taxon>Candidatus Methanogaster</taxon>
    </lineage>
</organism>
<reference evidence="4" key="1">
    <citation type="submission" date="2020-06" db="EMBL/GenBank/DDBJ databases">
        <title>Unique genomic features of the anaerobic methanotrophic archaea.</title>
        <authorList>
            <person name="Chadwick G.L."/>
            <person name="Skennerton C.T."/>
            <person name="Laso-Perez R."/>
            <person name="Leu A.O."/>
            <person name="Speth D.R."/>
            <person name="Yu H."/>
            <person name="Morgan-Lang C."/>
            <person name="Hatzenpichler R."/>
            <person name="Goudeau D."/>
            <person name="Malmstrom R."/>
            <person name="Brazelton W.J."/>
            <person name="Woyke T."/>
            <person name="Hallam S.J."/>
            <person name="Tyson G.W."/>
            <person name="Wegener G."/>
            <person name="Boetius A."/>
            <person name="Orphan V."/>
        </authorList>
    </citation>
    <scope>NUCLEOTIDE SEQUENCE</scope>
</reference>
<proteinExistence type="predicted"/>
<keyword evidence="1 4" id="KW-0436">Ligase</keyword>
<gene>
    <name evidence="4" type="primary">cfbE</name>
    <name evidence="4" type="ORF">HGEBJNHG_00045</name>
</gene>
<dbReference type="InterPro" id="IPR051046">
    <property type="entry name" value="MurCDEF_CellWall_CoF430Synth"/>
</dbReference>
<dbReference type="Gene3D" id="3.40.1190.10">
    <property type="entry name" value="Mur-like, catalytic domain"/>
    <property type="match status" value="1"/>
</dbReference>
<dbReference type="GO" id="GO:0016874">
    <property type="term" value="F:ligase activity"/>
    <property type="evidence" value="ECO:0007669"/>
    <property type="project" value="UniProtKB-KW"/>
</dbReference>
<dbReference type="InterPro" id="IPR036565">
    <property type="entry name" value="Mur-like_cat_sf"/>
</dbReference>
<dbReference type="EMBL" id="MT631439">
    <property type="protein sequence ID" value="QNO50570.1"/>
    <property type="molecule type" value="Genomic_DNA"/>
</dbReference>
<protein>
    <submittedName>
        <fullName evidence="4">Coenzyme F(430) synthetase</fullName>
        <ecNumber evidence="4">6.4.1.9</ecNumber>
    </submittedName>
</protein>
<dbReference type="PANTHER" id="PTHR43024">
    <property type="entry name" value="UDP-N-ACETYLMURAMOYL-TRIPEPTIDE--D-ALANYL-D-ALANINE LIGASE"/>
    <property type="match status" value="1"/>
</dbReference>
<evidence type="ECO:0000256" key="3">
    <source>
        <dbReference type="ARBA" id="ARBA00022840"/>
    </source>
</evidence>
<dbReference type="PANTHER" id="PTHR43024:SF1">
    <property type="entry name" value="UDP-N-ACETYLMURAMOYL-TRIPEPTIDE--D-ALANYL-D-ALANINE LIGASE"/>
    <property type="match status" value="1"/>
</dbReference>
<dbReference type="AlphaFoldDB" id="A0A7G9YRD6"/>
<keyword evidence="2" id="KW-0547">Nucleotide-binding</keyword>
<evidence type="ECO:0000313" key="4">
    <source>
        <dbReference type="EMBL" id="QNO50570.1"/>
    </source>
</evidence>
<evidence type="ECO:0000256" key="1">
    <source>
        <dbReference type="ARBA" id="ARBA00022598"/>
    </source>
</evidence>